<sequence>MEAIGFAISIASAVELSVNPKVAETDFRYRYGSALVKICGAFKYAEEEIREKALAVDSAWYRTQTQLNLLEKIEGKLEDNFKEMQRRSLHVLDGKLMKAVAKLSSLEKAQSKTGLHRVTYARTKNTFDEIIRELKEWQDQFDPSWYLMLKITDITIDSGLASHAKQEPFLDDAREIRHALQGAATSLKGLFMEKSSIPASQVEPVPFSSARWFREAGTGRCFVVDSIRCQMNPNPHATERDVRSLAGRLRCVDILRFGLLQCKGVVRHTIDKRPASYDIVLRSPLEISSDPRGLRTYLISGDRCSLTTRLSLAQQLARSVCYVHNLGLVHKSVRPEAIIGFADTLASLDSVYLAGFDRFRDEGGHSNYHQDDDWEKNVYRHPSRQGSTPEAYFEMRHDIYSLGVCLLEIGLWSSFAVPEAGSGTMTLGAPLADCAGFILHRRETQPQPQPQLSPREQLKGHLVSLARTDLSFHMGDRYRDVVVNCLTCLDSDNLDFNDFNDIADAEGIFIGAQYIEKVGGQFSRILLVSYFR</sequence>
<dbReference type="OrthoDB" id="1911848at2759"/>
<dbReference type="PANTHER" id="PTHR37542:SF3">
    <property type="entry name" value="PRION-INHIBITION AND PROPAGATION HELO DOMAIN-CONTAINING PROTEIN"/>
    <property type="match status" value="1"/>
</dbReference>
<accession>A0A9P4Q6V8</accession>
<dbReference type="AlphaFoldDB" id="A0A9P4Q6V8"/>
<keyword evidence="2" id="KW-1185">Reference proteome</keyword>
<reference evidence="1" key="1">
    <citation type="journal article" date="2020" name="Stud. Mycol.">
        <title>101 Dothideomycetes genomes: a test case for predicting lifestyles and emergence of pathogens.</title>
        <authorList>
            <person name="Haridas S."/>
            <person name="Albert R."/>
            <person name="Binder M."/>
            <person name="Bloem J."/>
            <person name="Labutti K."/>
            <person name="Salamov A."/>
            <person name="Andreopoulos B."/>
            <person name="Baker S."/>
            <person name="Barry K."/>
            <person name="Bills G."/>
            <person name="Bluhm B."/>
            <person name="Cannon C."/>
            <person name="Castanera R."/>
            <person name="Culley D."/>
            <person name="Daum C."/>
            <person name="Ezra D."/>
            <person name="Gonzalez J."/>
            <person name="Henrissat B."/>
            <person name="Kuo A."/>
            <person name="Liang C."/>
            <person name="Lipzen A."/>
            <person name="Lutzoni F."/>
            <person name="Magnuson J."/>
            <person name="Mondo S."/>
            <person name="Nolan M."/>
            <person name="Ohm R."/>
            <person name="Pangilinan J."/>
            <person name="Park H.-J."/>
            <person name="Ramirez L."/>
            <person name="Alfaro M."/>
            <person name="Sun H."/>
            <person name="Tritt A."/>
            <person name="Yoshinaga Y."/>
            <person name="Zwiers L.-H."/>
            <person name="Turgeon B."/>
            <person name="Goodwin S."/>
            <person name="Spatafora J."/>
            <person name="Crous P."/>
            <person name="Grigoriev I."/>
        </authorList>
    </citation>
    <scope>NUCLEOTIDE SEQUENCE</scope>
    <source>
        <strain evidence="1">CBS 116435</strain>
    </source>
</reference>
<proteinExistence type="predicted"/>
<dbReference type="EMBL" id="MU003795">
    <property type="protein sequence ID" value="KAF2720849.1"/>
    <property type="molecule type" value="Genomic_DNA"/>
</dbReference>
<organism evidence="1 2">
    <name type="scientific">Polychaeton citri CBS 116435</name>
    <dbReference type="NCBI Taxonomy" id="1314669"/>
    <lineage>
        <taxon>Eukaryota</taxon>
        <taxon>Fungi</taxon>
        <taxon>Dikarya</taxon>
        <taxon>Ascomycota</taxon>
        <taxon>Pezizomycotina</taxon>
        <taxon>Dothideomycetes</taxon>
        <taxon>Dothideomycetidae</taxon>
        <taxon>Capnodiales</taxon>
        <taxon>Capnodiaceae</taxon>
        <taxon>Polychaeton</taxon>
    </lineage>
</organism>
<dbReference type="SUPFAM" id="SSF56112">
    <property type="entry name" value="Protein kinase-like (PK-like)"/>
    <property type="match status" value="1"/>
</dbReference>
<dbReference type="Gene3D" id="1.10.510.10">
    <property type="entry name" value="Transferase(Phosphotransferase) domain 1"/>
    <property type="match status" value="1"/>
</dbReference>
<protein>
    <recommendedName>
        <fullName evidence="3">Protein kinase domain-containing protein</fullName>
    </recommendedName>
</protein>
<evidence type="ECO:0000313" key="2">
    <source>
        <dbReference type="Proteomes" id="UP000799441"/>
    </source>
</evidence>
<evidence type="ECO:0000313" key="1">
    <source>
        <dbReference type="EMBL" id="KAF2720849.1"/>
    </source>
</evidence>
<gene>
    <name evidence="1" type="ORF">K431DRAFT_339078</name>
</gene>
<comment type="caution">
    <text evidence="1">The sequence shown here is derived from an EMBL/GenBank/DDBJ whole genome shotgun (WGS) entry which is preliminary data.</text>
</comment>
<dbReference type="InterPro" id="IPR011009">
    <property type="entry name" value="Kinase-like_dom_sf"/>
</dbReference>
<evidence type="ECO:0008006" key="3">
    <source>
        <dbReference type="Google" id="ProtNLM"/>
    </source>
</evidence>
<name>A0A9P4Q6V8_9PEZI</name>
<dbReference type="Proteomes" id="UP000799441">
    <property type="component" value="Unassembled WGS sequence"/>
</dbReference>
<dbReference type="PANTHER" id="PTHR37542">
    <property type="entry name" value="HELO DOMAIN-CONTAINING PROTEIN-RELATED"/>
    <property type="match status" value="1"/>
</dbReference>